<accession>A0A7Y9R0F2</accession>
<feature type="signal peptide" evidence="1">
    <location>
        <begin position="1"/>
        <end position="18"/>
    </location>
</feature>
<dbReference type="AlphaFoldDB" id="A0A7Y9R0F2"/>
<organism evidence="2 3">
    <name type="scientific">Sphaerotilus montanus</name>
    <dbReference type="NCBI Taxonomy" id="522889"/>
    <lineage>
        <taxon>Bacteria</taxon>
        <taxon>Pseudomonadati</taxon>
        <taxon>Pseudomonadota</taxon>
        <taxon>Betaproteobacteria</taxon>
        <taxon>Burkholderiales</taxon>
        <taxon>Sphaerotilaceae</taxon>
        <taxon>Sphaerotilus</taxon>
    </lineage>
</organism>
<gene>
    <name evidence="2" type="ORF">BDD16_003010</name>
</gene>
<evidence type="ECO:0000313" key="2">
    <source>
        <dbReference type="EMBL" id="NYG34024.1"/>
    </source>
</evidence>
<dbReference type="EMBL" id="JACCFH010000001">
    <property type="protein sequence ID" value="NYG34024.1"/>
    <property type="molecule type" value="Genomic_DNA"/>
</dbReference>
<protein>
    <submittedName>
        <fullName evidence="2">Uncharacterized protein</fullName>
    </submittedName>
</protein>
<evidence type="ECO:0000256" key="1">
    <source>
        <dbReference type="SAM" id="SignalP"/>
    </source>
</evidence>
<name>A0A7Y9R0F2_9BURK</name>
<reference evidence="2 3" key="1">
    <citation type="submission" date="2020-07" db="EMBL/GenBank/DDBJ databases">
        <title>Genomic Encyclopedia of Archaeal and Bacterial Type Strains, Phase II (KMG-II): from individual species to whole genera.</title>
        <authorList>
            <person name="Goeker M."/>
        </authorList>
    </citation>
    <scope>NUCLEOTIDE SEQUENCE [LARGE SCALE GENOMIC DNA]</scope>
    <source>
        <strain evidence="2 3">DSM 21226</strain>
    </source>
</reference>
<feature type="chain" id="PRO_5031392277" evidence="1">
    <location>
        <begin position="19"/>
        <end position="130"/>
    </location>
</feature>
<dbReference type="RefSeq" id="WP_179634719.1">
    <property type="nucleotide sequence ID" value="NZ_CAXYYM010000009.1"/>
</dbReference>
<dbReference type="Proteomes" id="UP000518288">
    <property type="component" value="Unassembled WGS sequence"/>
</dbReference>
<proteinExistence type="predicted"/>
<sequence length="130" mass="13917">MATLIGAACALNAGPALAAKKAQPAPPAPLADLSEEQLANAERVLTGAQQCEFKQTVNVESAPEKAGYFRINFKGKKYLLAPEPTTTGAVRLEDKKAGVVWLQIANKSMLMNAKIGQRMVDECIHPTQQI</sequence>
<keyword evidence="3" id="KW-1185">Reference proteome</keyword>
<comment type="caution">
    <text evidence="2">The sequence shown here is derived from an EMBL/GenBank/DDBJ whole genome shotgun (WGS) entry which is preliminary data.</text>
</comment>
<keyword evidence="1" id="KW-0732">Signal</keyword>
<evidence type="ECO:0000313" key="3">
    <source>
        <dbReference type="Proteomes" id="UP000518288"/>
    </source>
</evidence>